<dbReference type="PANTHER" id="PTHR32089">
    <property type="entry name" value="METHYL-ACCEPTING CHEMOTAXIS PROTEIN MCPB"/>
    <property type="match status" value="1"/>
</dbReference>
<evidence type="ECO:0000313" key="8">
    <source>
        <dbReference type="Proteomes" id="UP000325255"/>
    </source>
</evidence>
<dbReference type="Pfam" id="PF00672">
    <property type="entry name" value="HAMP"/>
    <property type="match status" value="1"/>
</dbReference>
<dbReference type="OrthoDB" id="3378718at2"/>
<evidence type="ECO:0000256" key="3">
    <source>
        <dbReference type="PROSITE-ProRule" id="PRU00284"/>
    </source>
</evidence>
<dbReference type="Pfam" id="PF07238">
    <property type="entry name" value="PilZ"/>
    <property type="match status" value="1"/>
</dbReference>
<evidence type="ECO:0000256" key="1">
    <source>
        <dbReference type="ARBA" id="ARBA00023224"/>
    </source>
</evidence>
<dbReference type="GO" id="GO:0016020">
    <property type="term" value="C:membrane"/>
    <property type="evidence" value="ECO:0007669"/>
    <property type="project" value="InterPro"/>
</dbReference>
<dbReference type="EMBL" id="VWPK01000007">
    <property type="protein sequence ID" value="KAA5613201.1"/>
    <property type="molecule type" value="Genomic_DNA"/>
</dbReference>
<dbReference type="GO" id="GO:0035438">
    <property type="term" value="F:cyclic-di-GMP binding"/>
    <property type="evidence" value="ECO:0007669"/>
    <property type="project" value="InterPro"/>
</dbReference>
<evidence type="ECO:0000259" key="6">
    <source>
        <dbReference type="PROSITE" id="PS50885"/>
    </source>
</evidence>
<evidence type="ECO:0000313" key="7">
    <source>
        <dbReference type="EMBL" id="KAA5613201.1"/>
    </source>
</evidence>
<feature type="domain" description="Methyl-accepting transducer" evidence="5">
    <location>
        <begin position="404"/>
        <end position="630"/>
    </location>
</feature>
<feature type="domain" description="HAMP" evidence="6">
    <location>
        <begin position="310"/>
        <end position="363"/>
    </location>
</feature>
<dbReference type="Gene3D" id="1.10.287.950">
    <property type="entry name" value="Methyl-accepting chemotaxis protein"/>
    <property type="match status" value="1"/>
</dbReference>
<protein>
    <submittedName>
        <fullName evidence="7">Methyl-accepting chemotaxis protein</fullName>
    </submittedName>
</protein>
<dbReference type="PROSITE" id="PS50111">
    <property type="entry name" value="CHEMOTAXIS_TRANSDUC_2"/>
    <property type="match status" value="1"/>
</dbReference>
<dbReference type="RefSeq" id="WP_150039684.1">
    <property type="nucleotide sequence ID" value="NZ_OW485601.1"/>
</dbReference>
<keyword evidence="4" id="KW-0812">Transmembrane</keyword>
<dbReference type="SMART" id="SM00304">
    <property type="entry name" value="HAMP"/>
    <property type="match status" value="2"/>
</dbReference>
<feature type="transmembrane region" description="Helical" evidence="4">
    <location>
        <begin position="289"/>
        <end position="309"/>
    </location>
</feature>
<keyword evidence="4" id="KW-0472">Membrane</keyword>
<dbReference type="Pfam" id="PF00015">
    <property type="entry name" value="MCPsignal"/>
    <property type="match status" value="1"/>
</dbReference>
<dbReference type="PROSITE" id="PS50885">
    <property type="entry name" value="HAMP"/>
    <property type="match status" value="1"/>
</dbReference>
<organism evidence="7 8">
    <name type="scientific">Rhodovastum atsumiense</name>
    <dbReference type="NCBI Taxonomy" id="504468"/>
    <lineage>
        <taxon>Bacteria</taxon>
        <taxon>Pseudomonadati</taxon>
        <taxon>Pseudomonadota</taxon>
        <taxon>Alphaproteobacteria</taxon>
        <taxon>Acetobacterales</taxon>
        <taxon>Acetobacteraceae</taxon>
        <taxon>Rhodovastum</taxon>
    </lineage>
</organism>
<sequence length="763" mass="78195">MNAFGEAAQARAHQRLNMASAGLTDAAGAFAVERGLTAGLLAANGAANPAARTTMATARARGETALRQALDGLVAMGGGPDPAPLQAAHARLEALRGDVDRALAGDRAGAPAPAVWFAAATAQIEAAVALRRGLDAAADVEGRVTRLVAVRDRLGEMSEYAGRQRGSLNGLISAGAVASLEQVLAAVTAEGRIDGAWAQARALLIDASSPLQAKVSAAEQSWYRDFAPMRRQVLAAALQGTPWPVAAPEWFAGASRGIDALLQAQAQAGEDIAALLATQRAAGETGATWHLVILVAAVLLVAVLGWYVLRRIVRPLRETTNVIERLAQGDLETEVPAASSQDEVGRLLIATAHFRTTAREARALTETQAKLRAEAESARVAALQEMGQMVEEIGARAIATVRGKADDLAAVAERLQGGAATVADATGLARADADAARARTDAGAAAAAELTASIREIATQMDRAAGASRNAVTCGVRAQEVFTALETSVREIGEVAGLINEIAGRTNLLALNATIEAARAGEAGRGFAVVAGEVKALALETARSTGRITRRIATIEEHSRAASGAMASITASVAELDTVASAVAAAVEQQSAATAGIAEAVRDANAAAGRAASRMAEAAEGTLHSMQTCGEVNEIAHVVAGSVGEMKTSLVSVLQARIRDLDRRADRRQTVRMPARLEHAGGTCQGTLVDLSLGGARLEPAAGTGPAPAAGALGRLIAEGLPPLSVTLVQRTARSLHLRFDFADAAEKARVQAALAGPMGRAA</sequence>
<dbReference type="Gene3D" id="2.40.10.220">
    <property type="entry name" value="predicted glycosyltransferase like domains"/>
    <property type="match status" value="1"/>
</dbReference>
<proteinExistence type="inferred from homology"/>
<dbReference type="SMART" id="SM00283">
    <property type="entry name" value="MA"/>
    <property type="match status" value="1"/>
</dbReference>
<dbReference type="PANTHER" id="PTHR32089:SF112">
    <property type="entry name" value="LYSOZYME-LIKE PROTEIN-RELATED"/>
    <property type="match status" value="1"/>
</dbReference>
<evidence type="ECO:0000256" key="2">
    <source>
        <dbReference type="ARBA" id="ARBA00029447"/>
    </source>
</evidence>
<comment type="similarity">
    <text evidence="2">Belongs to the methyl-accepting chemotaxis (MCP) protein family.</text>
</comment>
<dbReference type="InterPro" id="IPR013587">
    <property type="entry name" value="Nitrate/nitrite_sensing"/>
</dbReference>
<dbReference type="SUPFAM" id="SSF141371">
    <property type="entry name" value="PilZ domain-like"/>
    <property type="match status" value="1"/>
</dbReference>
<keyword evidence="4" id="KW-1133">Transmembrane helix</keyword>
<dbReference type="Gene3D" id="6.10.340.10">
    <property type="match status" value="1"/>
</dbReference>
<dbReference type="CDD" id="cd06225">
    <property type="entry name" value="HAMP"/>
    <property type="match status" value="1"/>
</dbReference>
<dbReference type="SUPFAM" id="SSF58104">
    <property type="entry name" value="Methyl-accepting chemotaxis protein (MCP) signaling domain"/>
    <property type="match status" value="1"/>
</dbReference>
<reference evidence="7 8" key="1">
    <citation type="submission" date="2019-09" db="EMBL/GenBank/DDBJ databases">
        <title>Genome sequence of Rhodovastum atsumiense, a diverse member of the Acetobacteraceae family of non-sulfur purple photosynthetic bacteria.</title>
        <authorList>
            <person name="Meyer T."/>
            <person name="Kyndt J."/>
        </authorList>
    </citation>
    <scope>NUCLEOTIDE SEQUENCE [LARGE SCALE GENOMIC DNA]</scope>
    <source>
        <strain evidence="7 8">DSM 21279</strain>
    </source>
</reference>
<evidence type="ECO:0000259" key="5">
    <source>
        <dbReference type="PROSITE" id="PS50111"/>
    </source>
</evidence>
<comment type="caution">
    <text evidence="7">The sequence shown here is derived from an EMBL/GenBank/DDBJ whole genome shotgun (WGS) entry which is preliminary data.</text>
</comment>
<keyword evidence="8" id="KW-1185">Reference proteome</keyword>
<dbReference type="InterPro" id="IPR004089">
    <property type="entry name" value="MCPsignal_dom"/>
</dbReference>
<dbReference type="Pfam" id="PF08376">
    <property type="entry name" value="NIT"/>
    <property type="match status" value="1"/>
</dbReference>
<gene>
    <name evidence="7" type="ORF">F1189_05765</name>
</gene>
<dbReference type="Proteomes" id="UP000325255">
    <property type="component" value="Unassembled WGS sequence"/>
</dbReference>
<dbReference type="InterPro" id="IPR003660">
    <property type="entry name" value="HAMP_dom"/>
</dbReference>
<dbReference type="GO" id="GO:0007165">
    <property type="term" value="P:signal transduction"/>
    <property type="evidence" value="ECO:0007669"/>
    <property type="project" value="UniProtKB-KW"/>
</dbReference>
<keyword evidence="1 3" id="KW-0807">Transducer</keyword>
<dbReference type="InterPro" id="IPR009875">
    <property type="entry name" value="PilZ_domain"/>
</dbReference>
<dbReference type="AlphaFoldDB" id="A0A5M6IY49"/>
<name>A0A5M6IY49_9PROT</name>
<accession>A0A5M6IY49</accession>
<evidence type="ECO:0000256" key="4">
    <source>
        <dbReference type="SAM" id="Phobius"/>
    </source>
</evidence>